<reference evidence="1 2" key="1">
    <citation type="submission" date="2009-07" db="EMBL/GenBank/DDBJ databases">
        <authorList>
            <person name="Madupu R."/>
            <person name="Sebastian Y."/>
            <person name="Durkin A.S."/>
            <person name="Torralba M."/>
            <person name="Methe B."/>
            <person name="Sutton G.G."/>
            <person name="Strausberg R.L."/>
            <person name="Nelson K.E."/>
        </authorList>
    </citation>
    <scope>NUCLEOTIDE SEQUENCE [LARGE SCALE GENOMIC DNA]</scope>
    <source>
        <strain evidence="1 2">ATCC 35580</strain>
    </source>
</reference>
<organism evidence="1 2">
    <name type="scientific">Treponema vincentii ATCC 35580</name>
    <dbReference type="NCBI Taxonomy" id="596324"/>
    <lineage>
        <taxon>Bacteria</taxon>
        <taxon>Pseudomonadati</taxon>
        <taxon>Spirochaetota</taxon>
        <taxon>Spirochaetia</taxon>
        <taxon>Spirochaetales</taxon>
        <taxon>Treponemataceae</taxon>
        <taxon>Treponema</taxon>
    </lineage>
</organism>
<dbReference type="OrthoDB" id="362837at2"/>
<comment type="caution">
    <text evidence="1">The sequence shown here is derived from an EMBL/GenBank/DDBJ whole genome shotgun (WGS) entry which is preliminary data.</text>
</comment>
<gene>
    <name evidence="1" type="ORF">TREVI0001_0284</name>
</gene>
<proteinExistence type="predicted"/>
<dbReference type="AlphaFoldDB" id="C8PNT2"/>
<evidence type="ECO:0008006" key="3">
    <source>
        <dbReference type="Google" id="ProtNLM"/>
    </source>
</evidence>
<evidence type="ECO:0000313" key="1">
    <source>
        <dbReference type="EMBL" id="EEV20929.1"/>
    </source>
</evidence>
<sequence length="59" mass="6884">MKRYDENFKIEALKLSDEIGVKKACEQLNVNYGRFIFSRSNSAAEKHCEFAVRQTSRII</sequence>
<protein>
    <recommendedName>
        <fullName evidence="3">Transposase</fullName>
    </recommendedName>
</protein>
<accession>C8PNT2</accession>
<dbReference type="EMBL" id="ACYH01000019">
    <property type="protein sequence ID" value="EEV20929.1"/>
    <property type="molecule type" value="Genomic_DNA"/>
</dbReference>
<dbReference type="Proteomes" id="UP000004509">
    <property type="component" value="Unassembled WGS sequence"/>
</dbReference>
<evidence type="ECO:0000313" key="2">
    <source>
        <dbReference type="Proteomes" id="UP000004509"/>
    </source>
</evidence>
<name>C8PNT2_9SPIR</name>
<dbReference type="RefSeq" id="WP_006188197.1">
    <property type="nucleotide sequence ID" value="NZ_ACYH01000019.1"/>
</dbReference>